<reference evidence="2 3" key="1">
    <citation type="journal article" date="2019" name="Int. J. Syst. Evol. Microbiol.">
        <title>The Global Catalogue of Microorganisms (GCM) 10K type strain sequencing project: providing services to taxonomists for standard genome sequencing and annotation.</title>
        <authorList>
            <consortium name="The Broad Institute Genomics Platform"/>
            <consortium name="The Broad Institute Genome Sequencing Center for Infectious Disease"/>
            <person name="Wu L."/>
            <person name="Ma J."/>
        </authorList>
    </citation>
    <scope>NUCLEOTIDE SEQUENCE [LARGE SCALE GENOMIC DNA]</scope>
    <source>
        <strain evidence="2 3">CGMCC 1.12563</strain>
    </source>
</reference>
<evidence type="ECO:0000313" key="3">
    <source>
        <dbReference type="Proteomes" id="UP001597187"/>
    </source>
</evidence>
<evidence type="ECO:0000313" key="2">
    <source>
        <dbReference type="EMBL" id="MFD1513799.1"/>
    </source>
</evidence>
<proteinExistence type="predicted"/>
<dbReference type="EMBL" id="JBHUDC010000005">
    <property type="protein sequence ID" value="MFD1513799.1"/>
    <property type="molecule type" value="Genomic_DNA"/>
</dbReference>
<evidence type="ECO:0000259" key="1">
    <source>
        <dbReference type="Pfam" id="PF17648"/>
    </source>
</evidence>
<gene>
    <name evidence="2" type="ORF">ACFSBT_10970</name>
</gene>
<keyword evidence="3" id="KW-1185">Reference proteome</keyword>
<dbReference type="RefSeq" id="WP_250873768.1">
    <property type="nucleotide sequence ID" value="NZ_JALXFV010000005.1"/>
</dbReference>
<protein>
    <submittedName>
        <fullName evidence="2">Luciferase family protein</fullName>
    </submittedName>
</protein>
<dbReference type="Pfam" id="PF17648">
    <property type="entry name" value="Luciferase"/>
    <property type="match status" value="1"/>
</dbReference>
<accession>A0ABD6AVM1</accession>
<dbReference type="InterPro" id="IPR040841">
    <property type="entry name" value="Luciferase_dom"/>
</dbReference>
<organism evidence="2 3">
    <name type="scientific">Halomarina rubra</name>
    <dbReference type="NCBI Taxonomy" id="2071873"/>
    <lineage>
        <taxon>Archaea</taxon>
        <taxon>Methanobacteriati</taxon>
        <taxon>Methanobacteriota</taxon>
        <taxon>Stenosarchaea group</taxon>
        <taxon>Halobacteria</taxon>
        <taxon>Halobacteriales</taxon>
        <taxon>Natronomonadaceae</taxon>
        <taxon>Halomarina</taxon>
    </lineage>
</organism>
<comment type="caution">
    <text evidence="2">The sequence shown here is derived from an EMBL/GenBank/DDBJ whole genome shotgun (WGS) entry which is preliminary data.</text>
</comment>
<feature type="domain" description="Luciferase" evidence="1">
    <location>
        <begin position="43"/>
        <end position="104"/>
    </location>
</feature>
<name>A0ABD6AVM1_9EURY</name>
<dbReference type="Proteomes" id="UP001597187">
    <property type="component" value="Unassembled WGS sequence"/>
</dbReference>
<sequence length="152" mass="16469">MSSRTESDTSLRMETLVDEVSRWPGVTVTPGRSGGRVFSLGTREVGAATFGGRVAVTFGRVLHDPLVDARWTTPDPVTPASGRTVFRVHGDTDVERARALLRLSYIYHALARPDTEAGQTALAALELESDLDHISPPWVVRERLTDLAASSA</sequence>
<dbReference type="AlphaFoldDB" id="A0ABD6AVM1"/>